<dbReference type="STRING" id="4540.A0A3L6R2U0"/>
<dbReference type="AlphaFoldDB" id="A0A3L6R2U0"/>
<organism evidence="1 2">
    <name type="scientific">Panicum miliaceum</name>
    <name type="common">Proso millet</name>
    <name type="synonym">Broomcorn millet</name>
    <dbReference type="NCBI Taxonomy" id="4540"/>
    <lineage>
        <taxon>Eukaryota</taxon>
        <taxon>Viridiplantae</taxon>
        <taxon>Streptophyta</taxon>
        <taxon>Embryophyta</taxon>
        <taxon>Tracheophyta</taxon>
        <taxon>Spermatophyta</taxon>
        <taxon>Magnoliopsida</taxon>
        <taxon>Liliopsida</taxon>
        <taxon>Poales</taxon>
        <taxon>Poaceae</taxon>
        <taxon>PACMAD clade</taxon>
        <taxon>Panicoideae</taxon>
        <taxon>Panicodae</taxon>
        <taxon>Paniceae</taxon>
        <taxon>Panicinae</taxon>
        <taxon>Panicum</taxon>
        <taxon>Panicum sect. Panicum</taxon>
    </lineage>
</organism>
<dbReference type="Proteomes" id="UP000275267">
    <property type="component" value="Unassembled WGS sequence"/>
</dbReference>
<proteinExistence type="predicted"/>
<dbReference type="PANTHER" id="PTHR18868">
    <property type="entry name" value="OS07G0665300 PROTEIN-RELATED"/>
    <property type="match status" value="1"/>
</dbReference>
<accession>A0A3L6R2U0</accession>
<reference evidence="2" key="1">
    <citation type="journal article" date="2019" name="Nat. Commun.">
        <title>The genome of broomcorn millet.</title>
        <authorList>
            <person name="Zou C."/>
            <person name="Miki D."/>
            <person name="Li D."/>
            <person name="Tang Q."/>
            <person name="Xiao L."/>
            <person name="Rajput S."/>
            <person name="Deng P."/>
            <person name="Jia W."/>
            <person name="Huang R."/>
            <person name="Zhang M."/>
            <person name="Sun Y."/>
            <person name="Hu J."/>
            <person name="Fu X."/>
            <person name="Schnable P.S."/>
            <person name="Li F."/>
            <person name="Zhang H."/>
            <person name="Feng B."/>
            <person name="Zhu X."/>
            <person name="Liu R."/>
            <person name="Schnable J.C."/>
            <person name="Zhu J.-K."/>
            <person name="Zhang H."/>
        </authorList>
    </citation>
    <scope>NUCLEOTIDE SEQUENCE [LARGE SCALE GENOMIC DNA]</scope>
</reference>
<dbReference type="EMBL" id="PQIB02000010">
    <property type="protein sequence ID" value="RLM92637.1"/>
    <property type="molecule type" value="Genomic_DNA"/>
</dbReference>
<comment type="caution">
    <text evidence="1">The sequence shown here is derived from an EMBL/GenBank/DDBJ whole genome shotgun (WGS) entry which is preliminary data.</text>
</comment>
<evidence type="ECO:0000313" key="2">
    <source>
        <dbReference type="Proteomes" id="UP000275267"/>
    </source>
</evidence>
<gene>
    <name evidence="1" type="ORF">C2845_PM08G12830</name>
</gene>
<keyword evidence="2" id="KW-1185">Reference proteome</keyword>
<name>A0A3L6R2U0_PANMI</name>
<evidence type="ECO:0000313" key="1">
    <source>
        <dbReference type="EMBL" id="RLM92637.1"/>
    </source>
</evidence>
<dbReference type="OrthoDB" id="687092at2759"/>
<sequence>MTCNNGGQTMDSLIAGDVHGDSNQDFWGELSQEVASNSFKSVVSIAVSDGNTVLFACSGIAIERVTRFLTSANLATALDDKTKDHDNLKVEVRHEGNVVIGFLGKCAF</sequence>
<protein>
    <submittedName>
        <fullName evidence="1">Uncharacterized protein</fullName>
    </submittedName>
</protein>